<feature type="domain" description="SRCR" evidence="24">
    <location>
        <begin position="241"/>
        <end position="341"/>
    </location>
</feature>
<dbReference type="Gene3D" id="3.10.250.10">
    <property type="entry name" value="SRCR-like domain"/>
    <property type="match status" value="3"/>
</dbReference>
<comment type="similarity">
    <text evidence="3">Belongs to the G-protein coupled receptor 2 family. Adhesion G-protein coupled receptor (ADGR) subfamily.</text>
</comment>
<feature type="transmembrane region" description="Helical" evidence="20">
    <location>
        <begin position="705"/>
        <end position="723"/>
    </location>
</feature>
<evidence type="ECO:0000256" key="7">
    <source>
        <dbReference type="ARBA" id="ARBA00022729"/>
    </source>
</evidence>
<feature type="domain" description="SRCR" evidence="24">
    <location>
        <begin position="139"/>
        <end position="239"/>
    </location>
</feature>
<dbReference type="PANTHER" id="PTHR48071:SF18">
    <property type="entry name" value="DELETED IN MALIGNANT BRAIN TUMORS 1 PROTEIN-RELATED"/>
    <property type="match status" value="1"/>
</dbReference>
<dbReference type="PROSITE" id="PS50261">
    <property type="entry name" value="G_PROTEIN_RECEP_F2_4"/>
    <property type="match status" value="1"/>
</dbReference>
<dbReference type="InterPro" id="IPR017981">
    <property type="entry name" value="GPCR_2-like_7TM"/>
</dbReference>
<keyword evidence="13" id="KW-0675">Receptor</keyword>
<evidence type="ECO:0000313" key="25">
    <source>
        <dbReference type="Proteomes" id="UP000515152"/>
    </source>
</evidence>
<name>A0A6P8F5J1_CLUHA</name>
<dbReference type="InterPro" id="IPR001190">
    <property type="entry name" value="SRCR"/>
</dbReference>
<feature type="transmembrane region" description="Helical" evidence="20">
    <location>
        <begin position="814"/>
        <end position="834"/>
    </location>
</feature>
<evidence type="ECO:0000256" key="6">
    <source>
        <dbReference type="ARBA" id="ARBA00022692"/>
    </source>
</evidence>
<feature type="disulfide bond" evidence="18">
    <location>
        <begin position="164"/>
        <end position="228"/>
    </location>
</feature>
<dbReference type="SMART" id="SM00202">
    <property type="entry name" value="SR"/>
    <property type="match status" value="3"/>
</dbReference>
<dbReference type="GO" id="GO:0004930">
    <property type="term" value="F:G protein-coupled receptor activity"/>
    <property type="evidence" value="ECO:0007669"/>
    <property type="project" value="InterPro"/>
</dbReference>
<dbReference type="Pfam" id="PF01825">
    <property type="entry name" value="GPS"/>
    <property type="match status" value="1"/>
</dbReference>
<dbReference type="Pfam" id="PF00002">
    <property type="entry name" value="7tm_2"/>
    <property type="match status" value="1"/>
</dbReference>
<feature type="compositionally biased region" description="Low complexity" evidence="19">
    <location>
        <begin position="872"/>
        <end position="881"/>
    </location>
</feature>
<evidence type="ECO:0000256" key="2">
    <source>
        <dbReference type="ARBA" id="ARBA00004651"/>
    </source>
</evidence>
<dbReference type="Pfam" id="PF00530">
    <property type="entry name" value="SRCR"/>
    <property type="match status" value="3"/>
</dbReference>
<dbReference type="GeneID" id="105913219"/>
<dbReference type="GO" id="GO:0007166">
    <property type="term" value="P:cell surface receptor signaling pathway"/>
    <property type="evidence" value="ECO:0007669"/>
    <property type="project" value="InterPro"/>
</dbReference>
<evidence type="ECO:0000256" key="19">
    <source>
        <dbReference type="SAM" id="MobiDB-lite"/>
    </source>
</evidence>
<dbReference type="FunFam" id="3.10.250.10:FF:000006">
    <property type="entry name" value="neurotrypsin isoform X2"/>
    <property type="match status" value="1"/>
</dbReference>
<keyword evidence="10 20" id="KW-1133">Transmembrane helix</keyword>
<evidence type="ECO:0000256" key="16">
    <source>
        <dbReference type="ARBA" id="ARBA00064153"/>
    </source>
</evidence>
<gene>
    <name evidence="26" type="primary">LOC105913219</name>
</gene>
<protein>
    <recommendedName>
        <fullName evidence="17">Soluble scavenger receptor cysteine-rich domain-containing protein SSC5D</fullName>
    </recommendedName>
</protein>
<evidence type="ECO:0000256" key="10">
    <source>
        <dbReference type="ARBA" id="ARBA00022989"/>
    </source>
</evidence>
<evidence type="ECO:0000256" key="18">
    <source>
        <dbReference type="PROSITE-ProRule" id="PRU00196"/>
    </source>
</evidence>
<dbReference type="SUPFAM" id="SSF56487">
    <property type="entry name" value="SRCR-like"/>
    <property type="match status" value="3"/>
</dbReference>
<proteinExistence type="inferred from homology"/>
<dbReference type="FunFam" id="3.10.250.10:FF:000007">
    <property type="entry name" value="Soluble scavenger receptor cysteine-rich domain-containing protein SSC5D"/>
    <property type="match status" value="1"/>
</dbReference>
<keyword evidence="8" id="KW-0677">Repeat</keyword>
<dbReference type="FunFam" id="1.20.1070.10:FF:000054">
    <property type="entry name" value="Adhesion G protein-coupled receptor E3"/>
    <property type="match status" value="1"/>
</dbReference>
<dbReference type="InterPro" id="IPR000203">
    <property type="entry name" value="GPS"/>
</dbReference>
<feature type="transmembrane region" description="Helical" evidence="20">
    <location>
        <begin position="590"/>
        <end position="613"/>
    </location>
</feature>
<feature type="disulfide bond" evidence="18">
    <location>
        <begin position="177"/>
        <end position="238"/>
    </location>
</feature>
<evidence type="ECO:0000313" key="26">
    <source>
        <dbReference type="RefSeq" id="XP_031419426.1"/>
    </source>
</evidence>
<feature type="transmembrane region" description="Helical" evidence="20">
    <location>
        <begin position="625"/>
        <end position="641"/>
    </location>
</feature>
<dbReference type="InterPro" id="IPR057244">
    <property type="entry name" value="GAIN_B"/>
</dbReference>
<keyword evidence="7 21" id="KW-0732">Signal</keyword>
<feature type="transmembrane region" description="Helical" evidence="20">
    <location>
        <begin position="661"/>
        <end position="684"/>
    </location>
</feature>
<dbReference type="InterPro" id="IPR000832">
    <property type="entry name" value="GPCR_2_secretin-like"/>
</dbReference>
<organism evidence="25 26">
    <name type="scientific">Clupea harengus</name>
    <name type="common">Atlantic herring</name>
    <dbReference type="NCBI Taxonomy" id="7950"/>
    <lineage>
        <taxon>Eukaryota</taxon>
        <taxon>Metazoa</taxon>
        <taxon>Chordata</taxon>
        <taxon>Craniata</taxon>
        <taxon>Vertebrata</taxon>
        <taxon>Euteleostomi</taxon>
        <taxon>Actinopterygii</taxon>
        <taxon>Neopterygii</taxon>
        <taxon>Teleostei</taxon>
        <taxon>Clupei</taxon>
        <taxon>Clupeiformes</taxon>
        <taxon>Clupeoidei</taxon>
        <taxon>Clupeidae</taxon>
        <taxon>Clupea</taxon>
    </lineage>
</organism>
<dbReference type="PROSITE" id="PS50287">
    <property type="entry name" value="SRCR_2"/>
    <property type="match status" value="3"/>
</dbReference>
<evidence type="ECO:0000256" key="3">
    <source>
        <dbReference type="ARBA" id="ARBA00007343"/>
    </source>
</evidence>
<feature type="disulfide bond" evidence="18">
    <location>
        <begin position="68"/>
        <end position="129"/>
    </location>
</feature>
<dbReference type="PRINTS" id="PR01128">
    <property type="entry name" value="EMR1HORMONER"/>
</dbReference>
<feature type="transmembrane region" description="Helical" evidence="20">
    <location>
        <begin position="785"/>
        <end position="808"/>
    </location>
</feature>
<dbReference type="InterPro" id="IPR001740">
    <property type="entry name" value="GPCR_2_EMR1-like_rcpt"/>
</dbReference>
<evidence type="ECO:0000256" key="17">
    <source>
        <dbReference type="ARBA" id="ARBA00069168"/>
    </source>
</evidence>
<dbReference type="PRINTS" id="PR00258">
    <property type="entry name" value="SPERACTRCPTR"/>
</dbReference>
<evidence type="ECO:0000256" key="9">
    <source>
        <dbReference type="ARBA" id="ARBA00022837"/>
    </source>
</evidence>
<dbReference type="OrthoDB" id="1100386at2759"/>
<feature type="disulfide bond" evidence="18">
    <location>
        <begin position="279"/>
        <end position="340"/>
    </location>
</feature>
<evidence type="ECO:0000256" key="8">
    <source>
        <dbReference type="ARBA" id="ARBA00022737"/>
    </source>
</evidence>
<dbReference type="Gene3D" id="1.20.1070.10">
    <property type="entry name" value="Rhodopsin 7-helix transmembrane proteins"/>
    <property type="match status" value="1"/>
</dbReference>
<comment type="subunit">
    <text evidence="16">Interacts with LGALS1 and laminin.</text>
</comment>
<dbReference type="Proteomes" id="UP000515152">
    <property type="component" value="Chromosome 26"/>
</dbReference>
<feature type="disulfide bond" evidence="18">
    <location>
        <begin position="310"/>
        <end position="320"/>
    </location>
</feature>
<accession>A0A6P8F5J1</accession>
<evidence type="ECO:0000259" key="22">
    <source>
        <dbReference type="PROSITE" id="PS50221"/>
    </source>
</evidence>
<feature type="region of interest" description="Disordered" evidence="19">
    <location>
        <begin position="871"/>
        <end position="890"/>
    </location>
</feature>
<keyword evidence="14" id="KW-0325">Glycoprotein</keyword>
<sequence>MNDIYLPVNLKCSLAFTLLLAVSVALANIRLMNGTHRCAGRVEVLHDGQWGTICGSHAWKGKNPEVVCKELGCGRVLSTRSYQTREVSQHVWLDQVECDGKESTLKNCGHGPWGFHNARCEHSNARVLCSDTPDSAKAVRLVNGSDGCAGQVEVYHEGQWGAVCDHNWNITDAEVVCRELGCGYALEASKSARFGRGSGKIWLDEVKCNGVEPTLKNCSHRGWGAHDCSHAEDAGVVCSAVRLANGPHRCAGRVEVFHNGEWGTVCHDFWNMTDAAVVCKELGCGEAIEAPHSAHFGKGSGRIWLDDVLCTGKESSLMSCGHLPLGTHNCGHHRDAGVICTEWITTMIECKDLKCKLQFLRELQEKSYVSTVLPEQVVSEALDNLLNTNQRNLTLHGGAVLQSAEWLASTLVQPSLTNKTITTSATELQIVSIGPNASLTGPSQLRTSDALLDIDLLGIAQNNDGSASVVLMSYNNMQDVLKASLFKTENDTVKTMLSKVVSIILPRTQDKTLTDGVNITFQHVNPSGPMGEVSCVYWNVSSWIEDGCQVSQTNTGFTVCTCVHLSTFALIMQTENNYHITFKGDPILEALNTVLVSIGLLFLIVAVLTFALCHFNPRVTNAARLNLCICLLLAHFLFLRTQNYLHLIQPNQVLCKVLSGVLHFLFLCCFVWMSMEALLLFLSVRKLRQVKPNDRAGPHWRYKLLIGYGIPLVIVAVSAGVMPDGYGSQQCWLLTDDGFIWSFLGPVCVIITGNIILFVVITVTLHSTLKEARSDVSKVKYTRVLLFKVMAQFVILGCPWILGLFTASSKVLEVLFIILTSQQGTFIFLVHCLLNEEVRRQYKLWWQKVSPSKEPGRTTTTTLVLNEYESASGSTTCGTSGPQKKSCSKT</sequence>
<keyword evidence="5" id="KW-0245">EGF-like domain</keyword>
<comment type="caution">
    <text evidence="18">Lacks conserved residue(s) required for the propagation of feature annotation.</text>
</comment>
<evidence type="ECO:0000256" key="13">
    <source>
        <dbReference type="ARBA" id="ARBA00023170"/>
    </source>
</evidence>
<keyword evidence="25" id="KW-1185">Reference proteome</keyword>
<dbReference type="PROSITE" id="PS50221">
    <property type="entry name" value="GAIN_B"/>
    <property type="match status" value="1"/>
</dbReference>
<dbReference type="RefSeq" id="XP_031419426.1">
    <property type="nucleotide sequence ID" value="XM_031563566.2"/>
</dbReference>
<dbReference type="KEGG" id="char:105913219"/>
<evidence type="ECO:0000256" key="11">
    <source>
        <dbReference type="ARBA" id="ARBA00023136"/>
    </source>
</evidence>
<comment type="function">
    <text evidence="15">Binds to extracellular matrix proteins. Binds to pathogen-associated molecular patterns (PAMPs) present on the cell walls of Gram-positive and Gram-negative bacteria and fungi, behaving as a pattern recognition receptor (PRR). Induces bacterial and fungal aggregation and subsequent inhibition of PAMP-induced cytokine release. Does not possess intrinsic bactericidal activity. May play a role in the innate defense and homeostasis of certain epithelial surfaces.</text>
</comment>
<feature type="domain" description="GAIN-B" evidence="22">
    <location>
        <begin position="426"/>
        <end position="578"/>
    </location>
</feature>
<dbReference type="SMART" id="SM00303">
    <property type="entry name" value="GPS"/>
    <property type="match status" value="1"/>
</dbReference>
<evidence type="ECO:0000256" key="21">
    <source>
        <dbReference type="SAM" id="SignalP"/>
    </source>
</evidence>
<feature type="disulfide bond" evidence="18">
    <location>
        <begin position="98"/>
        <end position="108"/>
    </location>
</feature>
<feature type="transmembrane region" description="Helical" evidence="20">
    <location>
        <begin position="743"/>
        <end position="765"/>
    </location>
</feature>
<keyword evidence="11 20" id="KW-0472">Membrane</keyword>
<dbReference type="Gene3D" id="2.60.220.50">
    <property type="match status" value="1"/>
</dbReference>
<evidence type="ECO:0000256" key="12">
    <source>
        <dbReference type="ARBA" id="ARBA00023157"/>
    </source>
</evidence>
<dbReference type="PROSITE" id="PS00420">
    <property type="entry name" value="SRCR_1"/>
    <property type="match status" value="2"/>
</dbReference>
<dbReference type="AlphaFoldDB" id="A0A6P8F5J1"/>
<feature type="chain" id="PRO_5028133026" description="Soluble scavenger receptor cysteine-rich domain-containing protein SSC5D" evidence="21">
    <location>
        <begin position="28"/>
        <end position="890"/>
    </location>
</feature>
<dbReference type="PRINTS" id="PR00249">
    <property type="entry name" value="GPCRSECRETIN"/>
</dbReference>
<comment type="subcellular location">
    <subcellularLocation>
        <location evidence="2">Cell membrane</location>
        <topology evidence="2">Multi-pass membrane protein</topology>
    </subcellularLocation>
    <subcellularLocation>
        <location evidence="1">Membrane</location>
        <topology evidence="1">Single-pass membrane protein</topology>
    </subcellularLocation>
</comment>
<keyword evidence="12 18" id="KW-1015">Disulfide bond</keyword>
<keyword evidence="4" id="KW-1003">Cell membrane</keyword>
<evidence type="ECO:0000256" key="1">
    <source>
        <dbReference type="ARBA" id="ARBA00004167"/>
    </source>
</evidence>
<dbReference type="FunFam" id="3.10.250.10:FF:000016">
    <property type="entry name" value="Scavenger receptor cysteine-rich protein type 12"/>
    <property type="match status" value="1"/>
</dbReference>
<keyword evidence="9" id="KW-0106">Calcium</keyword>
<feature type="signal peptide" evidence="21">
    <location>
        <begin position="1"/>
        <end position="27"/>
    </location>
</feature>
<evidence type="ECO:0000256" key="15">
    <source>
        <dbReference type="ARBA" id="ARBA00058074"/>
    </source>
</evidence>
<feature type="domain" description="G-protein coupled receptors family 2 profile 2" evidence="23">
    <location>
        <begin position="588"/>
        <end position="835"/>
    </location>
</feature>
<feature type="disulfide bond" evidence="18">
    <location>
        <begin position="208"/>
        <end position="218"/>
    </location>
</feature>
<dbReference type="PANTHER" id="PTHR48071">
    <property type="entry name" value="SRCR DOMAIN-CONTAINING PROTEIN"/>
    <property type="match status" value="1"/>
</dbReference>
<evidence type="ECO:0000259" key="24">
    <source>
        <dbReference type="PROSITE" id="PS50287"/>
    </source>
</evidence>
<feature type="disulfide bond" evidence="18">
    <location>
        <begin position="266"/>
        <end position="330"/>
    </location>
</feature>
<feature type="domain" description="SRCR" evidence="24">
    <location>
        <begin position="29"/>
        <end position="130"/>
    </location>
</feature>
<evidence type="ECO:0000256" key="4">
    <source>
        <dbReference type="ARBA" id="ARBA00022475"/>
    </source>
</evidence>
<evidence type="ECO:0000256" key="20">
    <source>
        <dbReference type="SAM" id="Phobius"/>
    </source>
</evidence>
<dbReference type="InterPro" id="IPR036772">
    <property type="entry name" value="SRCR-like_dom_sf"/>
</dbReference>
<dbReference type="InterPro" id="IPR046338">
    <property type="entry name" value="GAIN_dom_sf"/>
</dbReference>
<reference evidence="26" key="1">
    <citation type="submission" date="2025-08" db="UniProtKB">
        <authorList>
            <consortium name="RefSeq"/>
        </authorList>
    </citation>
    <scope>IDENTIFICATION</scope>
</reference>
<dbReference type="GO" id="GO:0005886">
    <property type="term" value="C:plasma membrane"/>
    <property type="evidence" value="ECO:0007669"/>
    <property type="project" value="UniProtKB-SubCell"/>
</dbReference>
<evidence type="ECO:0000256" key="14">
    <source>
        <dbReference type="ARBA" id="ARBA00023180"/>
    </source>
</evidence>
<keyword evidence="6 20" id="KW-0812">Transmembrane</keyword>
<evidence type="ECO:0000259" key="23">
    <source>
        <dbReference type="PROSITE" id="PS50261"/>
    </source>
</evidence>
<evidence type="ECO:0000256" key="5">
    <source>
        <dbReference type="ARBA" id="ARBA00022536"/>
    </source>
</evidence>